<dbReference type="PATRIC" id="fig|420247.28.peg.1746"/>
<dbReference type="Proteomes" id="UP000001992">
    <property type="component" value="Chromosome"/>
</dbReference>
<accession>A5UP34</accession>
<dbReference type="STRING" id="420247.Msm_1757"/>
<keyword evidence="2" id="KW-1185">Reference proteome</keyword>
<evidence type="ECO:0000313" key="2">
    <source>
        <dbReference type="Proteomes" id="UP000001992"/>
    </source>
</evidence>
<dbReference type="EnsemblBacteria" id="ABQ87962">
    <property type="protein sequence ID" value="ABQ87962"/>
    <property type="gene ID" value="Msm_1757"/>
</dbReference>
<sequence>MIFKVVGRFFMEKRRNTIHGYDEKDNTENNENLLKLKNLKESCQSNVLKDFMDDYLISGFKNEFIDVDMIIKEIDNHSKNQDLIKIIYIVHLIFEQMNVNSNEFPIDELCDYKYESVNGELFIKFLTRESENQFSKMYEIVLFNNHKDKKIGEKIIKSFENKGSIMVMNILSLLNMQIIGKKQQKENKEEKFDTVGALYSSDAFMDSYDWTKRDWG</sequence>
<dbReference type="AlphaFoldDB" id="A5UP34"/>
<dbReference type="EMBL" id="CP000678">
    <property type="protein sequence ID" value="ABQ87962.1"/>
    <property type="molecule type" value="Genomic_DNA"/>
</dbReference>
<dbReference type="HOGENOM" id="CLU_1275340_0_0_2"/>
<dbReference type="KEGG" id="msi:Msm_1757"/>
<organism evidence="1 2">
    <name type="scientific">Methanobrevibacter smithii (strain ATCC 35061 / DSM 861 / OCM 144 / PS)</name>
    <dbReference type="NCBI Taxonomy" id="420247"/>
    <lineage>
        <taxon>Archaea</taxon>
        <taxon>Methanobacteriati</taxon>
        <taxon>Methanobacteriota</taxon>
        <taxon>Methanomada group</taxon>
        <taxon>Methanobacteria</taxon>
        <taxon>Methanobacteriales</taxon>
        <taxon>Methanobacteriaceae</taxon>
        <taxon>Methanobrevibacter</taxon>
    </lineage>
</organism>
<evidence type="ECO:0000313" key="1">
    <source>
        <dbReference type="EMBL" id="ABQ87962.1"/>
    </source>
</evidence>
<proteinExistence type="predicted"/>
<dbReference type="BioCyc" id="MSMI420247:GHWZ-1799-MONOMER"/>
<reference evidence="1 2" key="1">
    <citation type="journal article" date="2007" name="Proc. Natl. Acad. Sci. U.S.A.">
        <title>Genomic and metabolic adaptations of Methanobrevibacter smithii to the human gut.</title>
        <authorList>
            <person name="Samuel B.S."/>
            <person name="Hansen E.E."/>
            <person name="Manchester J.K."/>
            <person name="Coutinho P.M."/>
            <person name="Henrissat B."/>
            <person name="Fulton R."/>
            <person name="Latreille P."/>
            <person name="Kim K."/>
            <person name="Wilson R.K."/>
            <person name="Gordon J.I."/>
        </authorList>
    </citation>
    <scope>NUCLEOTIDE SEQUENCE [LARGE SCALE GENOMIC DNA]</scope>
    <source>
        <strain evidence="2">ATCC 35061 / DSM 861 / OCM 144 / PS</strain>
    </source>
</reference>
<name>A5UP34_METS3</name>
<gene>
    <name evidence="1" type="ordered locus">Msm_1757</name>
</gene>
<protein>
    <submittedName>
        <fullName evidence="1">Uncharacterized protein</fullName>
    </submittedName>
</protein>